<protein>
    <submittedName>
        <fullName evidence="1">Uncharacterized protein</fullName>
    </submittedName>
</protein>
<dbReference type="AlphaFoldDB" id="A0A0H5Q5X6"/>
<name>A0A0H5Q5X6_9ZZZZ</name>
<dbReference type="EMBL" id="LN853856">
    <property type="protein sequence ID" value="CRY96814.1"/>
    <property type="molecule type" value="Genomic_DNA"/>
</dbReference>
<reference evidence="1" key="2">
    <citation type="submission" date="2015-07" db="EMBL/GenBank/DDBJ databases">
        <title>Plasmids, circular viruses and viroids from rat gut.</title>
        <authorList>
            <person name="Jorgensen T.J."/>
            <person name="Hansen M.A."/>
            <person name="Xu Z."/>
            <person name="Tabak M.A."/>
            <person name="Sorensen S.J."/>
            <person name="Hansen L.H."/>
        </authorList>
    </citation>
    <scope>NUCLEOTIDE SEQUENCE</scope>
    <source>
        <strain evidence="1">RGFK1286</strain>
    </source>
</reference>
<organism evidence="1">
    <name type="scientific">uncultured prokaryote</name>
    <dbReference type="NCBI Taxonomy" id="198431"/>
    <lineage>
        <taxon>unclassified sequences</taxon>
        <taxon>environmental samples</taxon>
    </lineage>
</organism>
<sequence>MAICLYQVIFSSESGLPEDQIVNTFHFEGDAAVDPDNPVDMLFDFYKLPPAGGGTALIASMPGQLLGTTMTVKGYDLEEAKPRVPFVETTTSISPSVSNALPGEVAMCLSFQAAAESGQPQARRRNRVYLGPFIENTNVGSRPTPTIRSTAIRAARDMLVAANASINWKWVVYSPTTAAASSPSAAYWPVQNGWVDNAWDSQRRRGWSPTTREIWTATIPA</sequence>
<accession>A0A0H5Q5X6</accession>
<evidence type="ECO:0000313" key="1">
    <source>
        <dbReference type="EMBL" id="CRY96814.1"/>
    </source>
</evidence>
<proteinExistence type="predicted"/>
<reference evidence="1" key="1">
    <citation type="submission" date="2015-06" db="EMBL/GenBank/DDBJ databases">
        <authorList>
            <person name="Joergensen T."/>
        </authorList>
    </citation>
    <scope>NUCLEOTIDE SEQUENCE</scope>
    <source>
        <strain evidence="1">RGFK1286</strain>
    </source>
</reference>